<dbReference type="PATRIC" id="fig|1629550.3.peg.371"/>
<dbReference type="OrthoDB" id="1750865at2"/>
<reference evidence="2 3" key="1">
    <citation type="submission" date="2015-04" db="EMBL/GenBank/DDBJ databases">
        <title>Microcin producing Clostridium sp. JC272T.</title>
        <authorList>
            <person name="Jyothsna T."/>
            <person name="Sasikala C."/>
            <person name="Ramana C."/>
        </authorList>
    </citation>
    <scope>NUCLEOTIDE SEQUENCE [LARGE SCALE GENOMIC DNA]</scope>
    <source>
        <strain evidence="2 3">JC272</strain>
    </source>
</reference>
<dbReference type="Proteomes" id="UP000034407">
    <property type="component" value="Unassembled WGS sequence"/>
</dbReference>
<dbReference type="Pfam" id="PF12773">
    <property type="entry name" value="DZR"/>
    <property type="match status" value="1"/>
</dbReference>
<name>A0A0M3DIL9_9FIRM</name>
<dbReference type="InterPro" id="IPR025874">
    <property type="entry name" value="DZR"/>
</dbReference>
<dbReference type="RefSeq" id="WP_046822241.1">
    <property type="nucleotide sequence ID" value="NZ_JBCLWQ010000002.1"/>
</dbReference>
<accession>A0A0M3DIL9</accession>
<evidence type="ECO:0000259" key="1">
    <source>
        <dbReference type="Pfam" id="PF12773"/>
    </source>
</evidence>
<keyword evidence="3" id="KW-1185">Reference proteome</keyword>
<evidence type="ECO:0000313" key="3">
    <source>
        <dbReference type="Proteomes" id="UP000034407"/>
    </source>
</evidence>
<evidence type="ECO:0000313" key="2">
    <source>
        <dbReference type="EMBL" id="KKY02193.1"/>
    </source>
</evidence>
<comment type="caution">
    <text evidence="2">The sequence shown here is derived from an EMBL/GenBank/DDBJ whole genome shotgun (WGS) entry which is preliminary data.</text>
</comment>
<proteinExistence type="predicted"/>
<feature type="domain" description="DZANK-type" evidence="1">
    <location>
        <begin position="93"/>
        <end position="139"/>
    </location>
</feature>
<organism evidence="2 3">
    <name type="scientific">Paraclostridium benzoelyticum</name>
    <dbReference type="NCBI Taxonomy" id="1629550"/>
    <lineage>
        <taxon>Bacteria</taxon>
        <taxon>Bacillati</taxon>
        <taxon>Bacillota</taxon>
        <taxon>Clostridia</taxon>
        <taxon>Peptostreptococcales</taxon>
        <taxon>Peptostreptococcaceae</taxon>
        <taxon>Paraclostridium</taxon>
    </lineage>
</organism>
<sequence length="146" mass="16933">MNSIRFNINNQKLSLESIKEKNKLNIEIEKAKKDKTKIFVDAGMKLYEMIRKENIIHEELISLFDNMIEIDKIIYESNLKLEKIQLKNTTKCECGNILNDESKFCSQCGKKIKEEIEFETCEFCSSKISENANFCVCCGSKVSKNI</sequence>
<protein>
    <recommendedName>
        <fullName evidence="1">DZANK-type domain-containing protein</fullName>
    </recommendedName>
</protein>
<dbReference type="EMBL" id="LBBT01000099">
    <property type="protein sequence ID" value="KKY02193.1"/>
    <property type="molecule type" value="Genomic_DNA"/>
</dbReference>
<gene>
    <name evidence="2" type="ORF">VN21_04485</name>
</gene>
<dbReference type="AlphaFoldDB" id="A0A0M3DIL9"/>